<evidence type="ECO:0000259" key="3">
    <source>
        <dbReference type="PROSITE" id="PS51371"/>
    </source>
</evidence>
<dbReference type="STRING" id="1128398.Curi_c05570"/>
<evidence type="ECO:0000313" key="4">
    <source>
        <dbReference type="EMBL" id="AFS77631.1"/>
    </source>
</evidence>
<dbReference type="AlphaFoldDB" id="K0AYZ8"/>
<dbReference type="Gene3D" id="3.10.580.10">
    <property type="entry name" value="CBS-domain"/>
    <property type="match status" value="1"/>
</dbReference>
<sequence length="151" mass="16668">MKAKDIMQTSVITVGPDTKIEEIAKILSDNNISGVPVVDDDKIVGIVSEGDLLHKEANPRIPTIYPISAFGSFTYLGDYKKYEEDIKKLSAMKASEIMTTEVISESEDTDINKIASIMIDKKINRIPITRDDKLVGIVSRADLIKILGQQS</sequence>
<dbReference type="PANTHER" id="PTHR43080:SF26">
    <property type="entry name" value="REGULATORY PROTEIN"/>
    <property type="match status" value="1"/>
</dbReference>
<dbReference type="HOGENOM" id="CLU_040681_9_0_9"/>
<dbReference type="Pfam" id="PF00571">
    <property type="entry name" value="CBS"/>
    <property type="match status" value="2"/>
</dbReference>
<feature type="domain" description="CBS" evidence="3">
    <location>
        <begin position="7"/>
        <end position="63"/>
    </location>
</feature>
<feature type="domain" description="CBS" evidence="3">
    <location>
        <begin position="98"/>
        <end position="151"/>
    </location>
</feature>
<dbReference type="eggNOG" id="COG0517">
    <property type="taxonomic scope" value="Bacteria"/>
</dbReference>
<keyword evidence="1 2" id="KW-0129">CBS domain</keyword>
<accession>K0AYZ8</accession>
<dbReference type="SUPFAM" id="SSF54631">
    <property type="entry name" value="CBS-domain pair"/>
    <property type="match status" value="1"/>
</dbReference>
<dbReference type="EMBL" id="CP003326">
    <property type="protein sequence ID" value="AFS77631.1"/>
    <property type="molecule type" value="Genomic_DNA"/>
</dbReference>
<keyword evidence="5" id="KW-1185">Reference proteome</keyword>
<dbReference type="PANTHER" id="PTHR43080">
    <property type="entry name" value="CBS DOMAIN-CONTAINING PROTEIN CBSX3, MITOCHONDRIAL"/>
    <property type="match status" value="1"/>
</dbReference>
<dbReference type="PROSITE" id="PS51371">
    <property type="entry name" value="CBS"/>
    <property type="match status" value="2"/>
</dbReference>
<gene>
    <name evidence="4" type="ordered locus">Curi_c05570</name>
</gene>
<dbReference type="InterPro" id="IPR000644">
    <property type="entry name" value="CBS_dom"/>
</dbReference>
<protein>
    <submittedName>
        <fullName evidence="4">CBS domain-containing protein</fullName>
    </submittedName>
</protein>
<name>K0AYZ8_GOTA9</name>
<evidence type="ECO:0000256" key="1">
    <source>
        <dbReference type="ARBA" id="ARBA00023122"/>
    </source>
</evidence>
<dbReference type="InterPro" id="IPR051257">
    <property type="entry name" value="Diverse_CBS-Domain"/>
</dbReference>
<dbReference type="SMART" id="SM00116">
    <property type="entry name" value="CBS"/>
    <property type="match status" value="2"/>
</dbReference>
<reference evidence="4 5" key="1">
    <citation type="journal article" date="2012" name="PLoS ONE">
        <title>The purine-utilizing bacterium Clostridium acidurici 9a: a genome-guided metabolic reconsideration.</title>
        <authorList>
            <person name="Hartwich K."/>
            <person name="Poehlein A."/>
            <person name="Daniel R."/>
        </authorList>
    </citation>
    <scope>NUCLEOTIDE SEQUENCE [LARGE SCALE GENOMIC DNA]</scope>
    <source>
        <strain evidence="5">ATCC 7906 / DSM 604 / BCRC 14475 / CIP 104303 / KCTC 5404 / NCIMB 10678 / 9a</strain>
    </source>
</reference>
<dbReference type="PATRIC" id="fig|1128398.3.peg.586"/>
<dbReference type="KEGG" id="cad:Curi_c05570"/>
<proteinExistence type="predicted"/>
<dbReference type="InterPro" id="IPR046342">
    <property type="entry name" value="CBS_dom_sf"/>
</dbReference>
<organism evidence="4 5">
    <name type="scientific">Gottschalkia acidurici (strain ATCC 7906 / DSM 604 / BCRC 14475 / CIP 104303 / KCTC 5404 / NCIMB 10678 / 9a)</name>
    <name type="common">Clostridium acidurici</name>
    <dbReference type="NCBI Taxonomy" id="1128398"/>
    <lineage>
        <taxon>Bacteria</taxon>
        <taxon>Bacillati</taxon>
        <taxon>Bacillota</taxon>
        <taxon>Tissierellia</taxon>
        <taxon>Tissierellales</taxon>
        <taxon>Gottschalkiaceae</taxon>
        <taxon>Gottschalkia</taxon>
    </lineage>
</organism>
<dbReference type="OrthoDB" id="9790355at2"/>
<dbReference type="Proteomes" id="UP000006094">
    <property type="component" value="Chromosome"/>
</dbReference>
<dbReference type="CDD" id="cd04586">
    <property type="entry name" value="CBS_pair_BON_assoc"/>
    <property type="match status" value="1"/>
</dbReference>
<evidence type="ECO:0000256" key="2">
    <source>
        <dbReference type="PROSITE-ProRule" id="PRU00703"/>
    </source>
</evidence>
<evidence type="ECO:0000313" key="5">
    <source>
        <dbReference type="Proteomes" id="UP000006094"/>
    </source>
</evidence>
<dbReference type="RefSeq" id="WP_014966768.1">
    <property type="nucleotide sequence ID" value="NC_018664.1"/>
</dbReference>